<evidence type="ECO:0000313" key="1">
    <source>
        <dbReference type="EMBL" id="AHF26107.1"/>
    </source>
</evidence>
<sequence>MPDVKAPPFHSFSFTLIDDRQPRCALRMRVSDADLYELHIEKGSAANPSMQFTRTVPTETAERLRDALQEIGVFGWDESYGDDPSRIARRWTVSTVFKEGVFTVVSRGGSAVPAGFDRLLDELYRLDFPRPNNPQSGGAPRGVGSAINSLGLGNLGSIGGMSAGDLGAYSTTGNADMDLSRMADLLKGGDMPGLGDADMSDLLADVQRNPQALQQRMRDEFRHMSPDEQNRMLDALAATGMASRAWWERFLRGY</sequence>
<dbReference type="EMBL" id="KC246867">
    <property type="protein sequence ID" value="AHF26107.1"/>
    <property type="molecule type" value="Genomic_DNA"/>
</dbReference>
<name>W0FT32_9BACT</name>
<protein>
    <submittedName>
        <fullName evidence="1">Uncharacterized protein</fullName>
    </submittedName>
</protein>
<proteinExistence type="predicted"/>
<accession>W0FT32</accession>
<organism evidence="1">
    <name type="scientific">uncultured bacterium Contigcl_1769</name>
    <dbReference type="NCBI Taxonomy" id="1393659"/>
    <lineage>
        <taxon>Bacteria</taxon>
        <taxon>environmental samples</taxon>
    </lineage>
</organism>
<dbReference type="AlphaFoldDB" id="W0FT32"/>
<reference evidence="1" key="1">
    <citation type="journal article" date="2013" name="PLoS ONE">
        <title>Metagenomic insights into the carbohydrate-active enzymes carried by the microorganisms adhering to solid digesta in the rumen of cows.</title>
        <authorList>
            <person name="Wang L."/>
            <person name="Hatem A."/>
            <person name="Catalyurek U.V."/>
            <person name="Morrison M."/>
            <person name="Yu Z."/>
        </authorList>
    </citation>
    <scope>NUCLEOTIDE SEQUENCE</scope>
</reference>